<dbReference type="AlphaFoldDB" id="A0A0G1NJG2"/>
<keyword evidence="2" id="KW-1133">Transmembrane helix</keyword>
<protein>
    <submittedName>
        <fullName evidence="4">Cell envelope-related transcriptional attenuator</fullName>
    </submittedName>
</protein>
<proteinExistence type="inferred from homology"/>
<comment type="similarity">
    <text evidence="1">Belongs to the LytR/CpsA/Psr (LCP) family.</text>
</comment>
<dbReference type="PANTHER" id="PTHR33392:SF6">
    <property type="entry name" value="POLYISOPRENYL-TEICHOIC ACID--PEPTIDOGLYCAN TEICHOIC ACID TRANSFERASE TAGU"/>
    <property type="match status" value="1"/>
</dbReference>
<organism evidence="4 5">
    <name type="scientific">Candidatus Nomurabacteria bacterium GW2011_GWA1_46_11</name>
    <dbReference type="NCBI Taxonomy" id="1618732"/>
    <lineage>
        <taxon>Bacteria</taxon>
        <taxon>Candidatus Nomuraibacteriota</taxon>
    </lineage>
</organism>
<dbReference type="InterPro" id="IPR050922">
    <property type="entry name" value="LytR/CpsA/Psr_CW_biosynth"/>
</dbReference>
<reference evidence="4 5" key="1">
    <citation type="journal article" date="2015" name="Nature">
        <title>rRNA introns, odd ribosomes, and small enigmatic genomes across a large radiation of phyla.</title>
        <authorList>
            <person name="Brown C.T."/>
            <person name="Hug L.A."/>
            <person name="Thomas B.C."/>
            <person name="Sharon I."/>
            <person name="Castelle C.J."/>
            <person name="Singh A."/>
            <person name="Wilkins M.J."/>
            <person name="Williams K.H."/>
            <person name="Banfield J.F."/>
        </authorList>
    </citation>
    <scope>NUCLEOTIDE SEQUENCE [LARGE SCALE GENOMIC DNA]</scope>
</reference>
<comment type="caution">
    <text evidence="4">The sequence shown here is derived from an EMBL/GenBank/DDBJ whole genome shotgun (WGS) entry which is preliminary data.</text>
</comment>
<gene>
    <name evidence="4" type="ORF">UX31_C0031G0003</name>
</gene>
<dbReference type="NCBIfam" id="TIGR00350">
    <property type="entry name" value="lytR_cpsA_psr"/>
    <property type="match status" value="1"/>
</dbReference>
<evidence type="ECO:0000259" key="3">
    <source>
        <dbReference type="Pfam" id="PF03816"/>
    </source>
</evidence>
<feature type="domain" description="Cell envelope-related transcriptional attenuator" evidence="3">
    <location>
        <begin position="74"/>
        <end position="238"/>
    </location>
</feature>
<dbReference type="Pfam" id="PF03816">
    <property type="entry name" value="LytR_cpsA_psr"/>
    <property type="match status" value="1"/>
</dbReference>
<dbReference type="Gene3D" id="3.40.630.190">
    <property type="entry name" value="LCP protein"/>
    <property type="match status" value="1"/>
</dbReference>
<keyword evidence="2" id="KW-0812">Transmembrane</keyword>
<evidence type="ECO:0000256" key="2">
    <source>
        <dbReference type="SAM" id="Phobius"/>
    </source>
</evidence>
<dbReference type="PANTHER" id="PTHR33392">
    <property type="entry name" value="POLYISOPRENYL-TEICHOIC ACID--PEPTIDOGLYCAN TEICHOIC ACID TRANSFERASE TAGU"/>
    <property type="match status" value="1"/>
</dbReference>
<dbReference type="Proteomes" id="UP000034107">
    <property type="component" value="Unassembled WGS sequence"/>
</dbReference>
<keyword evidence="2" id="KW-0472">Membrane</keyword>
<evidence type="ECO:0000313" key="5">
    <source>
        <dbReference type="Proteomes" id="UP000034107"/>
    </source>
</evidence>
<feature type="transmembrane region" description="Helical" evidence="2">
    <location>
        <begin position="16"/>
        <end position="37"/>
    </location>
</feature>
<evidence type="ECO:0000313" key="4">
    <source>
        <dbReference type="EMBL" id="KKU20709.1"/>
    </source>
</evidence>
<dbReference type="InterPro" id="IPR004474">
    <property type="entry name" value="LytR_CpsA_psr"/>
</dbReference>
<evidence type="ECO:0000256" key="1">
    <source>
        <dbReference type="ARBA" id="ARBA00006068"/>
    </source>
</evidence>
<name>A0A0G1NJG2_9BACT</name>
<sequence length="327" mass="36338">MALYQRLKRQILSKVVLVRVFLVLLLLSGFLALYFLAIKPLSRISFSSLPSHSNRINFAILGISGGQHEGRDLTDTLIFVSIDQSTGDTALLTIPRDLWIPSLRAKINTAYHYGEKRQPGAGGLILAKSALSEVLDQPVDFALLIDFSGFVQAIDAIGGIDITIDNAFIDSKFPIPGKENDPCDTCRYETVSFSSGLQRMDGATALKFVRSRNADGDEGTDFARSQRQTKVIRAFEKKFLFNLPQLKQIFNQSIITDIPSEAYFPLAKLGLKSIRRTPRAFAISEPLVYNPPISSAQDYQWVLLPQNSDFSTLSSYVKNLLTVPVKE</sequence>
<accession>A0A0G1NJG2</accession>
<dbReference type="EMBL" id="LCLS01000031">
    <property type="protein sequence ID" value="KKU20709.1"/>
    <property type="molecule type" value="Genomic_DNA"/>
</dbReference>